<evidence type="ECO:0000256" key="1">
    <source>
        <dbReference type="SAM" id="MobiDB-lite"/>
    </source>
</evidence>
<reference evidence="2" key="1">
    <citation type="journal article" name="BMC Genomics">
        <title>Long-read sequencing and de novo genome assembly of marine medaka (Oryzias melastigma).</title>
        <authorList>
            <person name="Liang P."/>
            <person name="Saqib H.S.A."/>
            <person name="Ni X."/>
            <person name="Shen Y."/>
        </authorList>
    </citation>
    <scope>NUCLEOTIDE SEQUENCE</scope>
    <source>
        <strain evidence="2">Bigg-433</strain>
    </source>
</reference>
<evidence type="ECO:0000313" key="3">
    <source>
        <dbReference type="Proteomes" id="UP000646548"/>
    </source>
</evidence>
<dbReference type="EMBL" id="WKFB01000545">
    <property type="protein sequence ID" value="KAF6719951.1"/>
    <property type="molecule type" value="Genomic_DNA"/>
</dbReference>
<feature type="region of interest" description="Disordered" evidence="1">
    <location>
        <begin position="1"/>
        <end position="30"/>
    </location>
</feature>
<proteinExistence type="predicted"/>
<protein>
    <submittedName>
        <fullName evidence="2">Uncharacterized protein</fullName>
    </submittedName>
</protein>
<name>A0A834C4W2_ORYME</name>
<comment type="caution">
    <text evidence="2">The sequence shown here is derived from an EMBL/GenBank/DDBJ whole genome shotgun (WGS) entry which is preliminary data.</text>
</comment>
<feature type="region of interest" description="Disordered" evidence="1">
    <location>
        <begin position="93"/>
        <end position="127"/>
    </location>
</feature>
<gene>
    <name evidence="2" type="ORF">FQA47_021129</name>
</gene>
<sequence length="127" mass="13398">MSRPLCADPTGPPSWNVRPSARAERTSAHFPSHLVGAIQVDPGERFSHTDFESRFRGDSAAGGMGTALLHRSEKSQLEGCFRNAPRAWRTLVGEGGTLGEPARTSGGLSTAVRGGESGSTVPDYCLS</sequence>
<evidence type="ECO:0000313" key="2">
    <source>
        <dbReference type="EMBL" id="KAF6719951.1"/>
    </source>
</evidence>
<dbReference type="Proteomes" id="UP000646548">
    <property type="component" value="Unassembled WGS sequence"/>
</dbReference>
<accession>A0A834C4W2</accession>
<organism evidence="2 3">
    <name type="scientific">Oryzias melastigma</name>
    <name type="common">Marine medaka</name>
    <dbReference type="NCBI Taxonomy" id="30732"/>
    <lineage>
        <taxon>Eukaryota</taxon>
        <taxon>Metazoa</taxon>
        <taxon>Chordata</taxon>
        <taxon>Craniata</taxon>
        <taxon>Vertebrata</taxon>
        <taxon>Euteleostomi</taxon>
        <taxon>Actinopterygii</taxon>
        <taxon>Neopterygii</taxon>
        <taxon>Teleostei</taxon>
        <taxon>Neoteleostei</taxon>
        <taxon>Acanthomorphata</taxon>
        <taxon>Ovalentaria</taxon>
        <taxon>Atherinomorphae</taxon>
        <taxon>Beloniformes</taxon>
        <taxon>Adrianichthyidae</taxon>
        <taxon>Oryziinae</taxon>
        <taxon>Oryzias</taxon>
    </lineage>
</organism>
<dbReference type="AlphaFoldDB" id="A0A834C4W2"/>